<gene>
    <name evidence="2" type="ORF">I316_06721</name>
</gene>
<dbReference type="OrthoDB" id="2595104at2759"/>
<reference evidence="3" key="2">
    <citation type="submission" date="2013-12" db="EMBL/GenBank/DDBJ databases">
        <title>Evolution of pathogenesis and genome organization in the Tremellales.</title>
        <authorList>
            <person name="Cuomo C."/>
            <person name="Litvintseva A."/>
            <person name="Heitman J."/>
            <person name="Chen Y."/>
            <person name="Sun S."/>
            <person name="Springer D."/>
            <person name="Dromer F."/>
            <person name="Young S."/>
            <person name="Zeng Q."/>
            <person name="Chapman S."/>
            <person name="Gujja S."/>
            <person name="Saif S."/>
            <person name="Birren B."/>
        </authorList>
    </citation>
    <scope>NUCLEOTIDE SEQUENCE [LARGE SCALE GENOMIC DNA]</scope>
    <source>
        <strain evidence="3">BCC8398</strain>
    </source>
</reference>
<feature type="compositionally biased region" description="Polar residues" evidence="1">
    <location>
        <begin position="118"/>
        <end position="128"/>
    </location>
</feature>
<protein>
    <submittedName>
        <fullName evidence="2">Uncharacterized protein</fullName>
    </submittedName>
</protein>
<feature type="region of interest" description="Disordered" evidence="1">
    <location>
        <begin position="366"/>
        <end position="488"/>
    </location>
</feature>
<sequence>MPASPQICENCGLPRAFPPSPRDLPTMFEEDFERCFICEKACKGLYCSSECRLRDQGTPSPAVPAAKMGPVKITSQLPASLSPLVRPAHHPGRSPRVFAQNRASSSISSGSSSVSSSPLQSPQTNPSEADSPKKDTFDLPPPAYPFKVGGIPTSVPMKIPALIPRAAVAQQPHGQTPGSQGSTIYPAGTSIDTLRFGRKPSVVNNVISPNALIPRCACGLPANHKGRANSKDRADLPESGFSRLSLGPSVVNPPHASEEPGPRSFRIVSDSAIPPFPGRPVQPSVPTPSRASIPLSIPQSPQVNPTASLLSRSRSDPIPSSPQVQRRAKPIPAAPAPAPIIATNVITPSHRETFAVPMSPIVPAQASACRPSRHTPNALEVSMASPRRGRSRERQEHHVPQMTGNALGGPADREQAPSRSRNRRDSRRRSDSRERERERERGRGRAGVVVGDREREHSGQRSPRSPLATTNGTVDPPQILPSWSRRASEATADMRKLVGDGVVTPVMRRTSSGDKKSPVYERDEEERERKREELKRASKQLGQVFGVAAG</sequence>
<feature type="region of interest" description="Disordered" evidence="1">
    <location>
        <begin position="505"/>
        <end position="550"/>
    </location>
</feature>
<feature type="compositionally biased region" description="Polar residues" evidence="1">
    <location>
        <begin position="297"/>
        <end position="307"/>
    </location>
</feature>
<evidence type="ECO:0000313" key="3">
    <source>
        <dbReference type="Proteomes" id="UP000092666"/>
    </source>
</evidence>
<evidence type="ECO:0000313" key="2">
    <source>
        <dbReference type="EMBL" id="OCF31714.1"/>
    </source>
</evidence>
<keyword evidence="3" id="KW-1185">Reference proteome</keyword>
<evidence type="ECO:0000256" key="1">
    <source>
        <dbReference type="SAM" id="MobiDB-lite"/>
    </source>
</evidence>
<organism evidence="2 3">
    <name type="scientific">Kwoniella heveanensis BCC8398</name>
    <dbReference type="NCBI Taxonomy" id="1296120"/>
    <lineage>
        <taxon>Eukaryota</taxon>
        <taxon>Fungi</taxon>
        <taxon>Dikarya</taxon>
        <taxon>Basidiomycota</taxon>
        <taxon>Agaricomycotina</taxon>
        <taxon>Tremellomycetes</taxon>
        <taxon>Tremellales</taxon>
        <taxon>Cryptococcaceae</taxon>
        <taxon>Kwoniella</taxon>
    </lineage>
</organism>
<proteinExistence type="predicted"/>
<feature type="compositionally biased region" description="Pro residues" evidence="1">
    <location>
        <begin position="274"/>
        <end position="286"/>
    </location>
</feature>
<dbReference type="Proteomes" id="UP000092666">
    <property type="component" value="Unassembled WGS sequence"/>
</dbReference>
<reference evidence="2 3" key="1">
    <citation type="submission" date="2013-07" db="EMBL/GenBank/DDBJ databases">
        <title>The Genome Sequence of Cryptococcus heveanensis BCC8398.</title>
        <authorList>
            <consortium name="The Broad Institute Genome Sequencing Platform"/>
            <person name="Cuomo C."/>
            <person name="Litvintseva A."/>
            <person name="Chen Y."/>
            <person name="Heitman J."/>
            <person name="Sun S."/>
            <person name="Springer D."/>
            <person name="Dromer F."/>
            <person name="Young S.K."/>
            <person name="Zeng Q."/>
            <person name="Gargeya S."/>
            <person name="Fitzgerald M."/>
            <person name="Abouelleil A."/>
            <person name="Alvarado L."/>
            <person name="Berlin A.M."/>
            <person name="Chapman S.B."/>
            <person name="Dewar J."/>
            <person name="Goldberg J."/>
            <person name="Griggs A."/>
            <person name="Gujja S."/>
            <person name="Hansen M."/>
            <person name="Howarth C."/>
            <person name="Imamovic A."/>
            <person name="Larimer J."/>
            <person name="McCowan C."/>
            <person name="Murphy C."/>
            <person name="Pearson M."/>
            <person name="Priest M."/>
            <person name="Roberts A."/>
            <person name="Saif S."/>
            <person name="Shea T."/>
            <person name="Sykes S."/>
            <person name="Wortman J."/>
            <person name="Nusbaum C."/>
            <person name="Birren B."/>
        </authorList>
    </citation>
    <scope>NUCLEOTIDE SEQUENCE [LARGE SCALE GENOMIC DNA]</scope>
    <source>
        <strain evidence="2 3">BCC8398</strain>
    </source>
</reference>
<dbReference type="EMBL" id="KV700132">
    <property type="protein sequence ID" value="OCF31714.1"/>
    <property type="molecule type" value="Genomic_DNA"/>
</dbReference>
<dbReference type="AlphaFoldDB" id="A0A1B9GKW2"/>
<feature type="compositionally biased region" description="Low complexity" evidence="1">
    <location>
        <begin position="104"/>
        <end position="117"/>
    </location>
</feature>
<feature type="compositionally biased region" description="Low complexity" evidence="1">
    <location>
        <begin position="308"/>
        <end position="322"/>
    </location>
</feature>
<dbReference type="Pfam" id="PF12855">
    <property type="entry name" value="Ecl1"/>
    <property type="match status" value="1"/>
</dbReference>
<dbReference type="InterPro" id="IPR024368">
    <property type="entry name" value="Ecl1/2/3"/>
</dbReference>
<accession>A0A1B9GKW2</accession>
<feature type="compositionally biased region" description="Polar residues" evidence="1">
    <location>
        <begin position="460"/>
        <end position="473"/>
    </location>
</feature>
<feature type="compositionally biased region" description="Basic and acidic residues" evidence="1">
    <location>
        <begin position="428"/>
        <end position="443"/>
    </location>
</feature>
<name>A0A1B9GKW2_9TREE</name>
<feature type="region of interest" description="Disordered" evidence="1">
    <location>
        <begin position="225"/>
        <end position="335"/>
    </location>
</feature>
<feature type="region of interest" description="Disordered" evidence="1">
    <location>
        <begin position="82"/>
        <end position="141"/>
    </location>
</feature>
<feature type="compositionally biased region" description="Basic and acidic residues" evidence="1">
    <location>
        <begin position="511"/>
        <end position="536"/>
    </location>
</feature>